<accession>A0A0J0XWS4</accession>
<evidence type="ECO:0008006" key="5">
    <source>
        <dbReference type="Google" id="ProtNLM"/>
    </source>
</evidence>
<dbReference type="InterPro" id="IPR027159">
    <property type="entry name" value="CBP80"/>
</dbReference>
<dbReference type="GO" id="GO:0003729">
    <property type="term" value="F:mRNA binding"/>
    <property type="evidence" value="ECO:0007669"/>
    <property type="project" value="TreeGrafter"/>
</dbReference>
<evidence type="ECO:0000259" key="1">
    <source>
        <dbReference type="Pfam" id="PF09088"/>
    </source>
</evidence>
<dbReference type="Pfam" id="PF09090">
    <property type="entry name" value="MIF4G_like_2"/>
    <property type="match status" value="1"/>
</dbReference>
<dbReference type="GO" id="GO:0000184">
    <property type="term" value="P:nuclear-transcribed mRNA catabolic process, nonsense-mediated decay"/>
    <property type="evidence" value="ECO:0007669"/>
    <property type="project" value="TreeGrafter"/>
</dbReference>
<dbReference type="Gene3D" id="1.25.40.180">
    <property type="match status" value="3"/>
</dbReference>
<dbReference type="GO" id="GO:0005634">
    <property type="term" value="C:nucleus"/>
    <property type="evidence" value="ECO:0007669"/>
    <property type="project" value="TreeGrafter"/>
</dbReference>
<evidence type="ECO:0000259" key="2">
    <source>
        <dbReference type="Pfam" id="PF09090"/>
    </source>
</evidence>
<dbReference type="GO" id="GO:0000339">
    <property type="term" value="F:RNA cap binding"/>
    <property type="evidence" value="ECO:0007669"/>
    <property type="project" value="InterPro"/>
</dbReference>
<gene>
    <name evidence="3" type="ORF">CC85DRAFT_269397</name>
</gene>
<dbReference type="SUPFAM" id="SSF48371">
    <property type="entry name" value="ARM repeat"/>
    <property type="match status" value="3"/>
</dbReference>
<proteinExistence type="predicted"/>
<dbReference type="Proteomes" id="UP000053611">
    <property type="component" value="Unassembled WGS sequence"/>
</dbReference>
<evidence type="ECO:0000313" key="4">
    <source>
        <dbReference type="Proteomes" id="UP000053611"/>
    </source>
</evidence>
<dbReference type="PANTHER" id="PTHR12412:SF2">
    <property type="entry name" value="NUCLEAR CAP-BINDING PROTEIN SUBUNIT 1"/>
    <property type="match status" value="1"/>
</dbReference>
<protein>
    <recommendedName>
        <fullName evidence="5">Cap binding protein 80-PB</fullName>
    </recommendedName>
</protein>
<dbReference type="InterPro" id="IPR016024">
    <property type="entry name" value="ARM-type_fold"/>
</dbReference>
<dbReference type="OrthoDB" id="10252707at2759"/>
<sequence length="857" mass="97336">MRKMIIKHADDEDFDAVEDAPRLAKVLRRGWREGGPGIMDGFRYGVTEMPFKQAHYATLLLHLTYRVEGEEEEAECGREILEELARSFRASVEAREWLNARLLLQFLSLLVPAGLVDARSLVDAYKGLLSVLNEVGGGGERAERAVRAVGEGLIRSAHALVGTFTEDIEGIVDSIEKFVLGRDDKRSFFKPHAQFLPRGVEPKPYADPLDDLLSALRELRASEWQAPAVLPRPSEEAVIPEGATMPDPYAISPVYMPPEMYDIDEENPQDCEGRTGNLELFSEGVVPPTNTVLGWTVRSLLLDTLNIFEVNRKECARFLLNIPRYLTPGTFKSETSESTYSLESSVVSTILSALCTLPHTPHCPLYYGSVITELCKLSPSTVAPPVGRAVRRLFTQLGDDGLDVEIARRIADWFAIHLSNFGFQWMWKEWIPDLELPVTHPRRAFMRRVVEQEIRLAYHDRILQTLPEPMLAKEAEVVRPEAPDPVWPYESLERLAEAESLSKSMTNNAPSHERLAEADSLLKLMKNKAPSHEIKNYITALPDAFTRDAKPSLRTDVVAMVASTILKLGDRSFSHFLNATERYLEVLRFIGSEARLRAVILGAIGDFWKRSSQMRLITIDKYLQYGILEPVDVVEWVFSWDQWRDSMADGWTEGTHWEVLRMTLDKVVGRVVRERRRLRAVDKADEVARARRAAERLERGEGVGMDDEEDDAPRSREAAEVQANLDAVTARLGDVFESVVDGFIRIFSPSHRSQEGIYAVLAFVEEGSADEGFEGGWPMRARWGWWREFLRRYRQYLEPLADKMEAEWEWLAHPRSEEDAPEKFEERQTLEISRAWMEALGREVRKPAGSRESSAVA</sequence>
<evidence type="ECO:0000313" key="3">
    <source>
        <dbReference type="EMBL" id="KLT45510.1"/>
    </source>
</evidence>
<dbReference type="InterPro" id="IPR015172">
    <property type="entry name" value="MIF4G-like_typ-1"/>
</dbReference>
<dbReference type="InterPro" id="IPR015174">
    <property type="entry name" value="MIF4G-like_typ-2"/>
</dbReference>
<dbReference type="Pfam" id="PF09088">
    <property type="entry name" value="MIF4G_like"/>
    <property type="match status" value="1"/>
</dbReference>
<name>A0A0J0XWS4_9TREE</name>
<dbReference type="PANTHER" id="PTHR12412">
    <property type="entry name" value="CAP BINDING PROTEIN"/>
    <property type="match status" value="1"/>
</dbReference>
<dbReference type="GO" id="GO:0006406">
    <property type="term" value="P:mRNA export from nucleus"/>
    <property type="evidence" value="ECO:0007669"/>
    <property type="project" value="InterPro"/>
</dbReference>
<dbReference type="STRING" id="879819.A0A0J0XWS4"/>
<dbReference type="AlphaFoldDB" id="A0A0J0XWS4"/>
<feature type="domain" description="MIF4G-like type 1" evidence="1">
    <location>
        <begin position="287"/>
        <end position="468"/>
    </location>
</feature>
<feature type="domain" description="MIF4G-like type 2" evidence="2">
    <location>
        <begin position="510"/>
        <end position="797"/>
    </location>
</feature>
<dbReference type="GeneID" id="28981746"/>
<dbReference type="GO" id="GO:0005846">
    <property type="term" value="C:nuclear cap binding complex"/>
    <property type="evidence" value="ECO:0007669"/>
    <property type="project" value="InterPro"/>
</dbReference>
<organism evidence="3 4">
    <name type="scientific">Cutaneotrichosporon oleaginosum</name>
    <dbReference type="NCBI Taxonomy" id="879819"/>
    <lineage>
        <taxon>Eukaryota</taxon>
        <taxon>Fungi</taxon>
        <taxon>Dikarya</taxon>
        <taxon>Basidiomycota</taxon>
        <taxon>Agaricomycotina</taxon>
        <taxon>Tremellomycetes</taxon>
        <taxon>Trichosporonales</taxon>
        <taxon>Trichosporonaceae</taxon>
        <taxon>Cutaneotrichosporon</taxon>
    </lineage>
</organism>
<dbReference type="EMBL" id="KQ087181">
    <property type="protein sequence ID" value="KLT45510.1"/>
    <property type="molecule type" value="Genomic_DNA"/>
</dbReference>
<keyword evidence="4" id="KW-1185">Reference proteome</keyword>
<reference evidence="3 4" key="1">
    <citation type="submission" date="2015-03" db="EMBL/GenBank/DDBJ databases">
        <title>Genomics and transcriptomics of the oil-accumulating basidiomycete yeast T. oleaginosus allow insights into substrate utilization and the diverse evolutionary trajectories of mating systems in fungi.</title>
        <authorList>
            <consortium name="DOE Joint Genome Institute"/>
            <person name="Kourist R."/>
            <person name="Kracht O."/>
            <person name="Bracharz F."/>
            <person name="Lipzen A."/>
            <person name="Nolan M."/>
            <person name="Ohm R."/>
            <person name="Grigoriev I."/>
            <person name="Sun S."/>
            <person name="Heitman J."/>
            <person name="Bruck T."/>
            <person name="Nowrousian M."/>
        </authorList>
    </citation>
    <scope>NUCLEOTIDE SEQUENCE [LARGE SCALE GENOMIC DNA]</scope>
    <source>
        <strain evidence="3 4">IBC0246</strain>
    </source>
</reference>